<protein>
    <recommendedName>
        <fullName evidence="2">Nuclease associated modular domain-containing protein</fullName>
    </recommendedName>
</protein>
<proteinExistence type="predicted"/>
<feature type="region of interest" description="Disordered" evidence="1">
    <location>
        <begin position="106"/>
        <end position="127"/>
    </location>
</feature>
<evidence type="ECO:0000313" key="3">
    <source>
        <dbReference type="EMBL" id="AIX31631.1"/>
    </source>
</evidence>
<dbReference type="Proteomes" id="UP000185287">
    <property type="component" value="Segment"/>
</dbReference>
<dbReference type="InterPro" id="IPR003611">
    <property type="entry name" value="NUMOD3"/>
</dbReference>
<dbReference type="EMBL" id="KJ019101">
    <property type="protein sequence ID" value="AIX31631.1"/>
    <property type="molecule type" value="Genomic_DNA"/>
</dbReference>
<accession>A0A0E3FPU8</accession>
<reference evidence="3 4" key="1">
    <citation type="submission" date="2013-12" db="EMBL/GenBank/DDBJ databases">
        <title>Ecological redundancy of diverse viral populations within a natural community.</title>
        <authorList>
            <person name="Gregory A.C."/>
            <person name="LaButti K."/>
            <person name="Copeland A."/>
            <person name="Woyke T."/>
            <person name="Sullivan M.B."/>
        </authorList>
    </citation>
    <scope>NUCLEOTIDE SEQUENCE [LARGE SCALE GENOMIC DNA]</scope>
    <source>
        <strain evidence="3">Syn7803US42</strain>
    </source>
</reference>
<evidence type="ECO:0000256" key="1">
    <source>
        <dbReference type="SAM" id="MobiDB-lite"/>
    </source>
</evidence>
<dbReference type="Pfam" id="PF07460">
    <property type="entry name" value="NUMOD3"/>
    <property type="match status" value="1"/>
</dbReference>
<organism evidence="3 4">
    <name type="scientific">Synechococcus phage ACG-2014f</name>
    <dbReference type="NCBI Taxonomy" id="1493511"/>
    <lineage>
        <taxon>Viruses</taxon>
        <taxon>Duplodnaviria</taxon>
        <taxon>Heunggongvirae</taxon>
        <taxon>Uroviricota</taxon>
        <taxon>Caudoviricetes</taxon>
        <taxon>Pantevenvirales</taxon>
        <taxon>Kyanoviridae</taxon>
        <taxon>Atlauavirus</taxon>
        <taxon>Atlauavirus tusconc8</taxon>
    </lineage>
</organism>
<feature type="domain" description="Nuclease associated modular" evidence="2">
    <location>
        <begin position="124"/>
        <end position="149"/>
    </location>
</feature>
<feature type="compositionally biased region" description="Basic residues" evidence="1">
    <location>
        <begin position="113"/>
        <end position="122"/>
    </location>
</feature>
<evidence type="ECO:0000259" key="2">
    <source>
        <dbReference type="Pfam" id="PF07460"/>
    </source>
</evidence>
<evidence type="ECO:0000313" key="4">
    <source>
        <dbReference type="Proteomes" id="UP000185287"/>
    </source>
</evidence>
<gene>
    <name evidence="3" type="ORF">Syn7803US42_3</name>
</gene>
<sequence>MGSYRDETFSPTQKIVLAEYPSREEAALAEATLHKYYNIENNKHFANTCNASWWLRRLPENYVRADKPVSEEVREKLRQAALGRKCVWGDKIAAATLGKKKTMTPKALEGRRKAGASKRGMKYKPMSEEGRKNISEAMRGKKTHNTGKKCWNNGIRNTYSVECPGEGWVLGGKALKNPL</sequence>
<name>A0A0E3FPU8_9CAUD</name>
<dbReference type="GO" id="GO:0003677">
    <property type="term" value="F:DNA binding"/>
    <property type="evidence" value="ECO:0007669"/>
    <property type="project" value="InterPro"/>
</dbReference>